<evidence type="ECO:0000313" key="10">
    <source>
        <dbReference type="WBParaSite" id="SBAD_0000983301-mRNA-1"/>
    </source>
</evidence>
<reference evidence="10" key="1">
    <citation type="submission" date="2016-06" db="UniProtKB">
        <authorList>
            <consortium name="WormBaseParasite"/>
        </authorList>
    </citation>
    <scope>IDENTIFICATION</scope>
</reference>
<protein>
    <submittedName>
        <fullName evidence="10">Secreted protein</fullName>
    </submittedName>
</protein>
<evidence type="ECO:0000313" key="8">
    <source>
        <dbReference type="EMBL" id="VDP23410.1"/>
    </source>
</evidence>
<feature type="compositionally biased region" description="Low complexity" evidence="6">
    <location>
        <begin position="40"/>
        <end position="50"/>
    </location>
</feature>
<feature type="chain" id="PRO_5043140325" evidence="7">
    <location>
        <begin position="29"/>
        <end position="70"/>
    </location>
</feature>
<evidence type="ECO:0000313" key="9">
    <source>
        <dbReference type="Proteomes" id="UP000270296"/>
    </source>
</evidence>
<evidence type="ECO:0000256" key="3">
    <source>
        <dbReference type="ARBA" id="ARBA00022692"/>
    </source>
</evidence>
<reference evidence="8 9" key="2">
    <citation type="submission" date="2018-11" db="EMBL/GenBank/DDBJ databases">
        <authorList>
            <consortium name="Pathogen Informatics"/>
        </authorList>
    </citation>
    <scope>NUCLEOTIDE SEQUENCE [LARGE SCALE GENOMIC DNA]</scope>
</reference>
<sequence>MRYCLYAAGVFQLVCLLMLFIRPQLGESDLSNPAAKASCASSAASPLATARKTSTTRYKKACRADKKKRA</sequence>
<evidence type="ECO:0000256" key="6">
    <source>
        <dbReference type="SAM" id="MobiDB-lite"/>
    </source>
</evidence>
<name>A0A183J0T7_9BILA</name>
<dbReference type="AlphaFoldDB" id="A0A183J0T7"/>
<dbReference type="WBParaSite" id="SBAD_0000983301-mRNA-1">
    <property type="protein sequence ID" value="SBAD_0000983301-mRNA-1"/>
    <property type="gene ID" value="SBAD_0000983301"/>
</dbReference>
<comment type="similarity">
    <text evidence="2">Belongs to the UPF0239 family.</text>
</comment>
<dbReference type="Pfam" id="PF06783">
    <property type="entry name" value="UPF0239"/>
    <property type="match status" value="1"/>
</dbReference>
<dbReference type="GO" id="GO:0016020">
    <property type="term" value="C:membrane"/>
    <property type="evidence" value="ECO:0007669"/>
    <property type="project" value="UniProtKB-SubCell"/>
</dbReference>
<feature type="signal peptide" evidence="7">
    <location>
        <begin position="1"/>
        <end position="28"/>
    </location>
</feature>
<evidence type="ECO:0000256" key="2">
    <source>
        <dbReference type="ARBA" id="ARBA00006839"/>
    </source>
</evidence>
<evidence type="ECO:0000256" key="5">
    <source>
        <dbReference type="ARBA" id="ARBA00023136"/>
    </source>
</evidence>
<evidence type="ECO:0000256" key="7">
    <source>
        <dbReference type="SAM" id="SignalP"/>
    </source>
</evidence>
<dbReference type="InterPro" id="IPR009621">
    <property type="entry name" value="UPF0239"/>
</dbReference>
<feature type="region of interest" description="Disordered" evidence="6">
    <location>
        <begin position="40"/>
        <end position="70"/>
    </location>
</feature>
<gene>
    <name evidence="8" type="ORF">SBAD_LOCUS9486</name>
</gene>
<accession>A0A183J0T7</accession>
<keyword evidence="3" id="KW-0812">Transmembrane</keyword>
<proteinExistence type="inferred from homology"/>
<organism evidence="10">
    <name type="scientific">Soboliphyme baturini</name>
    <dbReference type="NCBI Taxonomy" id="241478"/>
    <lineage>
        <taxon>Eukaryota</taxon>
        <taxon>Metazoa</taxon>
        <taxon>Ecdysozoa</taxon>
        <taxon>Nematoda</taxon>
        <taxon>Enoplea</taxon>
        <taxon>Dorylaimia</taxon>
        <taxon>Dioctophymatida</taxon>
        <taxon>Dioctophymatoidea</taxon>
        <taxon>Soboliphymatidae</taxon>
        <taxon>Soboliphyme</taxon>
    </lineage>
</organism>
<evidence type="ECO:0000256" key="1">
    <source>
        <dbReference type="ARBA" id="ARBA00004167"/>
    </source>
</evidence>
<keyword evidence="5" id="KW-0472">Membrane</keyword>
<keyword evidence="9" id="KW-1185">Reference proteome</keyword>
<keyword evidence="7" id="KW-0732">Signal</keyword>
<evidence type="ECO:0000256" key="4">
    <source>
        <dbReference type="ARBA" id="ARBA00022989"/>
    </source>
</evidence>
<comment type="subcellular location">
    <subcellularLocation>
        <location evidence="1">Membrane</location>
        <topology evidence="1">Single-pass membrane protein</topology>
    </subcellularLocation>
</comment>
<dbReference type="Proteomes" id="UP000270296">
    <property type="component" value="Unassembled WGS sequence"/>
</dbReference>
<feature type="compositionally biased region" description="Basic residues" evidence="6">
    <location>
        <begin position="57"/>
        <end position="70"/>
    </location>
</feature>
<dbReference type="EMBL" id="UZAM01012776">
    <property type="protein sequence ID" value="VDP23410.1"/>
    <property type="molecule type" value="Genomic_DNA"/>
</dbReference>
<keyword evidence="4" id="KW-1133">Transmembrane helix</keyword>